<dbReference type="AlphaFoldDB" id="A0A367IKE1"/>
<evidence type="ECO:0000313" key="2">
    <source>
        <dbReference type="Proteomes" id="UP000253551"/>
    </source>
</evidence>
<reference evidence="1 2" key="1">
    <citation type="journal article" date="2018" name="G3 (Bethesda)">
        <title>Phylogenetic and Phylogenomic Definition of Rhizopus Species.</title>
        <authorList>
            <person name="Gryganskyi A.P."/>
            <person name="Golan J."/>
            <person name="Dolatabadi S."/>
            <person name="Mondo S."/>
            <person name="Robb S."/>
            <person name="Idnurm A."/>
            <person name="Muszewska A."/>
            <person name="Steczkiewicz K."/>
            <person name="Masonjones S."/>
            <person name="Liao H.L."/>
            <person name="Gajdeczka M.T."/>
            <person name="Anike F."/>
            <person name="Vuek A."/>
            <person name="Anishchenko I.M."/>
            <person name="Voigt K."/>
            <person name="de Hoog G.S."/>
            <person name="Smith M.E."/>
            <person name="Heitman J."/>
            <person name="Vilgalys R."/>
            <person name="Stajich J.E."/>
        </authorList>
    </citation>
    <scope>NUCLEOTIDE SEQUENCE [LARGE SCALE GENOMIC DNA]</scope>
    <source>
        <strain evidence="1 2">LSU 92-RS-03</strain>
    </source>
</reference>
<keyword evidence="2" id="KW-1185">Reference proteome</keyword>
<organism evidence="1 2">
    <name type="scientific">Rhizopus stolonifer</name>
    <name type="common">Rhizopus nigricans</name>
    <dbReference type="NCBI Taxonomy" id="4846"/>
    <lineage>
        <taxon>Eukaryota</taxon>
        <taxon>Fungi</taxon>
        <taxon>Fungi incertae sedis</taxon>
        <taxon>Mucoromycota</taxon>
        <taxon>Mucoromycotina</taxon>
        <taxon>Mucoromycetes</taxon>
        <taxon>Mucorales</taxon>
        <taxon>Mucorineae</taxon>
        <taxon>Rhizopodaceae</taxon>
        <taxon>Rhizopus</taxon>
    </lineage>
</organism>
<dbReference type="EMBL" id="PJQM01007467">
    <property type="protein sequence ID" value="RCH78145.1"/>
    <property type="molecule type" value="Genomic_DNA"/>
</dbReference>
<dbReference type="Proteomes" id="UP000253551">
    <property type="component" value="Unassembled WGS sequence"/>
</dbReference>
<gene>
    <name evidence="1" type="ORF">CU098_005607</name>
</gene>
<accession>A0A367IKE1</accession>
<evidence type="ECO:0000313" key="1">
    <source>
        <dbReference type="EMBL" id="RCH78145.1"/>
    </source>
</evidence>
<feature type="non-terminal residue" evidence="1">
    <location>
        <position position="238"/>
    </location>
</feature>
<protein>
    <submittedName>
        <fullName evidence="1">Uncharacterized protein</fullName>
    </submittedName>
</protein>
<dbReference type="STRING" id="4846.A0A367IKE1"/>
<proteinExistence type="predicted"/>
<feature type="non-terminal residue" evidence="1">
    <location>
        <position position="1"/>
    </location>
</feature>
<sequence>IKTGDKHFVTVDSHNLKNEAITAIQKLPKESYNEYRAYEYPKKQNDTISELINDSDKWASQNATNGISLKLVGDKKIYMTHFEQDVIEKVLSKNLQITLKSCDKQKITNLPIFINWFIKSFVNLYDSKDLIIGVATDKKEDLKKLLEKIEEIQKLNGYEDIFSILDVSYINNENDRKKVSTTSTIRHPYIPKIHLCFPLTFEGIIERLKKDINIKVFVVGANVAMWKVKDMNRIKKCN</sequence>
<name>A0A367IKE1_RHIST</name>
<comment type="caution">
    <text evidence="1">The sequence shown here is derived from an EMBL/GenBank/DDBJ whole genome shotgun (WGS) entry which is preliminary data.</text>
</comment>